<dbReference type="Proteomes" id="UP001155882">
    <property type="component" value="Unassembled WGS sequence"/>
</dbReference>
<organism evidence="2 3">
    <name type="scientific">Providencia rettgeri</name>
    <dbReference type="NCBI Taxonomy" id="587"/>
    <lineage>
        <taxon>Bacteria</taxon>
        <taxon>Pseudomonadati</taxon>
        <taxon>Pseudomonadota</taxon>
        <taxon>Gammaproteobacteria</taxon>
        <taxon>Enterobacterales</taxon>
        <taxon>Morganellaceae</taxon>
        <taxon>Providencia</taxon>
    </lineage>
</organism>
<feature type="transmembrane region" description="Helical" evidence="1">
    <location>
        <begin position="88"/>
        <end position="112"/>
    </location>
</feature>
<evidence type="ECO:0000313" key="2">
    <source>
        <dbReference type="EMBL" id="MBW3118755.1"/>
    </source>
</evidence>
<comment type="caution">
    <text evidence="2">The sequence shown here is derived from an EMBL/GenBank/DDBJ whole genome shotgun (WGS) entry which is preliminary data.</text>
</comment>
<feature type="transmembrane region" description="Helical" evidence="1">
    <location>
        <begin position="29"/>
        <end position="52"/>
    </location>
</feature>
<dbReference type="AlphaFoldDB" id="A0AAE3CYT7"/>
<dbReference type="EMBL" id="JAHWLI010000102">
    <property type="protein sequence ID" value="MBW3118755.1"/>
    <property type="molecule type" value="Genomic_DNA"/>
</dbReference>
<keyword evidence="1" id="KW-0812">Transmembrane</keyword>
<name>A0AAE3CYT7_PRORE</name>
<dbReference type="PROSITE" id="PS51257">
    <property type="entry name" value="PROKAR_LIPOPROTEIN"/>
    <property type="match status" value="1"/>
</dbReference>
<sequence length="138" mass="15187">MKDTIIAVLLNLSFAGCMAYGVFGGYEQLVNIGIAMAWIISVLAILVSTLMVSAANRLQKTEDEKRDVLVKYLENGTKKSSTKWLGKVTGLVAIVCMALSGWIFTCIIYAIVWLTAYMCFAYAKKELEDFKVLNGGKV</sequence>
<reference evidence="2" key="1">
    <citation type="submission" date="2021-07" db="EMBL/GenBank/DDBJ databases">
        <authorList>
            <person name="Stanton E."/>
        </authorList>
    </citation>
    <scope>NUCLEOTIDE SEQUENCE</scope>
    <source>
        <strain evidence="2">2021EL-01139</strain>
    </source>
</reference>
<keyword evidence="1" id="KW-0472">Membrane</keyword>
<protein>
    <submittedName>
        <fullName evidence="2">Uncharacterized protein</fullName>
    </submittedName>
</protein>
<evidence type="ECO:0000313" key="3">
    <source>
        <dbReference type="Proteomes" id="UP001155882"/>
    </source>
</evidence>
<gene>
    <name evidence="2" type="ORF">KYI77_20140</name>
</gene>
<dbReference type="RefSeq" id="WP_219197798.1">
    <property type="nucleotide sequence ID" value="NZ_JAHWLI010000102.1"/>
</dbReference>
<proteinExistence type="predicted"/>
<keyword evidence="1" id="KW-1133">Transmembrane helix</keyword>
<evidence type="ECO:0000256" key="1">
    <source>
        <dbReference type="SAM" id="Phobius"/>
    </source>
</evidence>
<accession>A0AAE3CYT7</accession>